<keyword evidence="4" id="KW-1185">Reference proteome</keyword>
<accession>A0A5C6BY51</accession>
<feature type="signal peptide" evidence="2">
    <location>
        <begin position="1"/>
        <end position="28"/>
    </location>
</feature>
<evidence type="ECO:0000313" key="4">
    <source>
        <dbReference type="Proteomes" id="UP000319908"/>
    </source>
</evidence>
<organism evidence="3 4">
    <name type="scientific">Allorhodopirellula heiligendammensis</name>
    <dbReference type="NCBI Taxonomy" id="2714739"/>
    <lineage>
        <taxon>Bacteria</taxon>
        <taxon>Pseudomonadati</taxon>
        <taxon>Planctomycetota</taxon>
        <taxon>Planctomycetia</taxon>
        <taxon>Pirellulales</taxon>
        <taxon>Pirellulaceae</taxon>
        <taxon>Allorhodopirellula</taxon>
    </lineage>
</organism>
<protein>
    <submittedName>
        <fullName evidence="3">Uncharacterized protein</fullName>
    </submittedName>
</protein>
<feature type="compositionally biased region" description="Polar residues" evidence="1">
    <location>
        <begin position="228"/>
        <end position="237"/>
    </location>
</feature>
<dbReference type="Proteomes" id="UP000319908">
    <property type="component" value="Unassembled WGS sequence"/>
</dbReference>
<evidence type="ECO:0000313" key="3">
    <source>
        <dbReference type="EMBL" id="TWU16176.1"/>
    </source>
</evidence>
<dbReference type="Gene3D" id="2.60.120.260">
    <property type="entry name" value="Galactose-binding domain-like"/>
    <property type="match status" value="1"/>
</dbReference>
<evidence type="ECO:0000256" key="2">
    <source>
        <dbReference type="SAM" id="SignalP"/>
    </source>
</evidence>
<proteinExistence type="predicted"/>
<comment type="caution">
    <text evidence="3">The sequence shown here is derived from an EMBL/GenBank/DDBJ whole genome shotgun (WGS) entry which is preliminary data.</text>
</comment>
<sequence>MKNKRIAALTLCLSVLTGAALFTQHAWLEPAYSQHAQQPGMGKPRMSDTITANIYADNWFVMYINGELVAVDSIKFMPHNVISVDILPAYPMTIAVMAKDNADATTGMEYANTSIGDAGFILKFGDGTVTNANWKAKAYSHGPIDRDTVNPRVEDAPIPQDWYTIEFNDSSWGNAREYTQQQVSPKAPFFEHDFQGAAFIWTDDIELDNTVVFRHVVSAPPDGKSRPDFSNLNNINPNAPHRKPRS</sequence>
<feature type="chain" id="PRO_5023028478" evidence="2">
    <location>
        <begin position="29"/>
        <end position="246"/>
    </location>
</feature>
<reference evidence="3 4" key="1">
    <citation type="journal article" date="2020" name="Antonie Van Leeuwenhoek">
        <title>Rhodopirellula heiligendammensis sp. nov., Rhodopirellula pilleata sp. nov., and Rhodopirellula solitaria sp. nov. isolated from natural or artificial marine surfaces in Northern Germany and California, USA, and emended description of the genus Rhodopirellula.</title>
        <authorList>
            <person name="Kallscheuer N."/>
            <person name="Wiegand S."/>
            <person name="Jogler M."/>
            <person name="Boedeker C."/>
            <person name="Peeters S.H."/>
            <person name="Rast P."/>
            <person name="Heuer A."/>
            <person name="Jetten M.S.M."/>
            <person name="Rohde M."/>
            <person name="Jogler C."/>
        </authorList>
    </citation>
    <scope>NUCLEOTIDE SEQUENCE [LARGE SCALE GENOMIC DNA]</scope>
    <source>
        <strain evidence="3 4">Poly21</strain>
    </source>
</reference>
<feature type="region of interest" description="Disordered" evidence="1">
    <location>
        <begin position="223"/>
        <end position="246"/>
    </location>
</feature>
<dbReference type="EMBL" id="SJPU01000002">
    <property type="protein sequence ID" value="TWU16176.1"/>
    <property type="molecule type" value="Genomic_DNA"/>
</dbReference>
<name>A0A5C6BY51_9BACT</name>
<keyword evidence="2" id="KW-0732">Signal</keyword>
<evidence type="ECO:0000256" key="1">
    <source>
        <dbReference type="SAM" id="MobiDB-lite"/>
    </source>
</evidence>
<gene>
    <name evidence="3" type="ORF">Poly21_33810</name>
</gene>
<dbReference type="AlphaFoldDB" id="A0A5C6BY51"/>
<dbReference type="RefSeq" id="WP_302119120.1">
    <property type="nucleotide sequence ID" value="NZ_SJPU01000002.1"/>
</dbReference>